<feature type="signal peptide" evidence="2">
    <location>
        <begin position="1"/>
        <end position="20"/>
    </location>
</feature>
<sequence length="145" mass="14954">MKHLLLLLFLVSSPWTGLRAQAQIAVGCFQGQPDSSVGADSKTYQDIYMSQGACTNFCKSNGSAYALTLDGSTCRCSNTPPQDTNKVEDSKCDKPCMGYPFEMCGGSSSNVLANVLLIGSSAASSGATNGGSSNPASEGSDSSKN</sequence>
<dbReference type="EMBL" id="JAAAHY010000167">
    <property type="protein sequence ID" value="KAF9966312.1"/>
    <property type="molecule type" value="Genomic_DNA"/>
</dbReference>
<proteinExistence type="predicted"/>
<dbReference type="SMART" id="SM00321">
    <property type="entry name" value="WSC"/>
    <property type="match status" value="1"/>
</dbReference>
<evidence type="ECO:0000313" key="5">
    <source>
        <dbReference type="Proteomes" id="UP000738359"/>
    </source>
</evidence>
<dbReference type="Proteomes" id="UP000738359">
    <property type="component" value="Unassembled WGS sequence"/>
</dbReference>
<dbReference type="InterPro" id="IPR002889">
    <property type="entry name" value="WSC_carb-bd"/>
</dbReference>
<feature type="domain" description="WSC" evidence="3">
    <location>
        <begin position="22"/>
        <end position="116"/>
    </location>
</feature>
<name>A0A9P6M5H1_MORAP</name>
<organism evidence="4 5">
    <name type="scientific">Mortierella alpina</name>
    <name type="common">Oleaginous fungus</name>
    <name type="synonym">Mortierella renispora</name>
    <dbReference type="NCBI Taxonomy" id="64518"/>
    <lineage>
        <taxon>Eukaryota</taxon>
        <taxon>Fungi</taxon>
        <taxon>Fungi incertae sedis</taxon>
        <taxon>Mucoromycota</taxon>
        <taxon>Mortierellomycotina</taxon>
        <taxon>Mortierellomycetes</taxon>
        <taxon>Mortierellales</taxon>
        <taxon>Mortierellaceae</taxon>
        <taxon>Mortierella</taxon>
    </lineage>
</organism>
<feature type="chain" id="PRO_5040313061" description="WSC domain-containing protein" evidence="2">
    <location>
        <begin position="21"/>
        <end position="145"/>
    </location>
</feature>
<accession>A0A9P6M5H1</accession>
<feature type="region of interest" description="Disordered" evidence="1">
    <location>
        <begin position="123"/>
        <end position="145"/>
    </location>
</feature>
<gene>
    <name evidence="4" type="ORF">BGZ70_002679</name>
</gene>
<evidence type="ECO:0000256" key="1">
    <source>
        <dbReference type="SAM" id="MobiDB-lite"/>
    </source>
</evidence>
<comment type="caution">
    <text evidence="4">The sequence shown here is derived from an EMBL/GenBank/DDBJ whole genome shotgun (WGS) entry which is preliminary data.</text>
</comment>
<evidence type="ECO:0000313" key="4">
    <source>
        <dbReference type="EMBL" id="KAF9966312.1"/>
    </source>
</evidence>
<protein>
    <recommendedName>
        <fullName evidence="3">WSC domain-containing protein</fullName>
    </recommendedName>
</protein>
<dbReference type="AlphaFoldDB" id="A0A9P6M5H1"/>
<dbReference type="PROSITE" id="PS51212">
    <property type="entry name" value="WSC"/>
    <property type="match status" value="1"/>
</dbReference>
<evidence type="ECO:0000259" key="3">
    <source>
        <dbReference type="PROSITE" id="PS51212"/>
    </source>
</evidence>
<dbReference type="Pfam" id="PF01822">
    <property type="entry name" value="WSC"/>
    <property type="match status" value="1"/>
</dbReference>
<keyword evidence="5" id="KW-1185">Reference proteome</keyword>
<evidence type="ECO:0000256" key="2">
    <source>
        <dbReference type="SAM" id="SignalP"/>
    </source>
</evidence>
<keyword evidence="2" id="KW-0732">Signal</keyword>
<dbReference type="OrthoDB" id="2019572at2759"/>
<feature type="non-terminal residue" evidence="4">
    <location>
        <position position="145"/>
    </location>
</feature>
<feature type="compositionally biased region" description="Low complexity" evidence="1">
    <location>
        <begin position="123"/>
        <end position="137"/>
    </location>
</feature>
<reference evidence="4" key="1">
    <citation type="journal article" date="2020" name="Fungal Divers.">
        <title>Resolving the Mortierellaceae phylogeny through synthesis of multi-gene phylogenetics and phylogenomics.</title>
        <authorList>
            <person name="Vandepol N."/>
            <person name="Liber J."/>
            <person name="Desiro A."/>
            <person name="Na H."/>
            <person name="Kennedy M."/>
            <person name="Barry K."/>
            <person name="Grigoriev I.V."/>
            <person name="Miller A.N."/>
            <person name="O'Donnell K."/>
            <person name="Stajich J.E."/>
            <person name="Bonito G."/>
        </authorList>
    </citation>
    <scope>NUCLEOTIDE SEQUENCE</scope>
    <source>
        <strain evidence="4">CK1249</strain>
    </source>
</reference>